<name>A0A1I7X6H2_HETBA</name>
<dbReference type="Proteomes" id="UP000095283">
    <property type="component" value="Unplaced"/>
</dbReference>
<evidence type="ECO:0000313" key="8">
    <source>
        <dbReference type="WBParaSite" id="Hba_13213"/>
    </source>
</evidence>
<evidence type="ECO:0000256" key="1">
    <source>
        <dbReference type="ARBA" id="ARBA00004141"/>
    </source>
</evidence>
<reference evidence="8" key="1">
    <citation type="submission" date="2016-11" db="UniProtKB">
        <authorList>
            <consortium name="WormBaseParasite"/>
        </authorList>
    </citation>
    <scope>IDENTIFICATION</scope>
</reference>
<dbReference type="GO" id="GO:0000139">
    <property type="term" value="C:Golgi membrane"/>
    <property type="evidence" value="ECO:0007669"/>
    <property type="project" value="InterPro"/>
</dbReference>
<dbReference type="WBParaSite" id="Hba_13213">
    <property type="protein sequence ID" value="Hba_13213"/>
    <property type="gene ID" value="Hba_13213"/>
</dbReference>
<accession>A0A1I7X6H2</accession>
<keyword evidence="3 6" id="KW-0812">Transmembrane</keyword>
<dbReference type="PANTHER" id="PTHR10231">
    <property type="entry name" value="NUCLEOTIDE-SUGAR TRANSMEMBRANE TRANSPORTER"/>
    <property type="match status" value="1"/>
</dbReference>
<proteinExistence type="predicted"/>
<keyword evidence="2" id="KW-0813">Transport</keyword>
<feature type="transmembrane region" description="Helical" evidence="6">
    <location>
        <begin position="320"/>
        <end position="340"/>
    </location>
</feature>
<evidence type="ECO:0000256" key="2">
    <source>
        <dbReference type="ARBA" id="ARBA00022597"/>
    </source>
</evidence>
<evidence type="ECO:0000256" key="6">
    <source>
        <dbReference type="SAM" id="Phobius"/>
    </source>
</evidence>
<keyword evidence="5 6" id="KW-0472">Membrane</keyword>
<feature type="transmembrane region" description="Helical" evidence="6">
    <location>
        <begin position="89"/>
        <end position="112"/>
    </location>
</feature>
<feature type="transmembrane region" description="Helical" evidence="6">
    <location>
        <begin position="194"/>
        <end position="217"/>
    </location>
</feature>
<keyword evidence="4 6" id="KW-1133">Transmembrane helix</keyword>
<keyword evidence="2" id="KW-0762">Sugar transport</keyword>
<dbReference type="AlphaFoldDB" id="A0A1I7X6H2"/>
<evidence type="ECO:0000256" key="4">
    <source>
        <dbReference type="ARBA" id="ARBA00022989"/>
    </source>
</evidence>
<feature type="transmembrane region" description="Helical" evidence="6">
    <location>
        <begin position="56"/>
        <end position="77"/>
    </location>
</feature>
<dbReference type="NCBIfam" id="TIGR00803">
    <property type="entry name" value="nst"/>
    <property type="match status" value="1"/>
</dbReference>
<feature type="transmembrane region" description="Helical" evidence="6">
    <location>
        <begin position="297"/>
        <end position="314"/>
    </location>
</feature>
<comment type="subcellular location">
    <subcellularLocation>
        <location evidence="1">Membrane</location>
        <topology evidence="1">Multi-pass membrane protein</topology>
    </subcellularLocation>
</comment>
<sequence>MRRKLQENTLIEERRRKRYTNKFSMGINDDEANNMLLPTRYKTVKSTEGTNKLSEILFKFYVIVAMTFLWTGYTLTVRYTRSIVPVDELYAATTVVLSAEIIKLIVSTFMMFKESHYKYVEFRILLGKYYFGAPRELLKMSVPSIAYAFQNNLDFVGLSNLDAGLYQIYPQSGNNSAEGGYNSALHDVILRAKVFYYTMGGNFSALCWSSCSAGVYFEKMLKDGGSTPFWIRNLQMYSCGVVNAALGCLFTEGYLIYERGFFYGYTNKVYAIIGFLSFGGVYISLVMKYLDNLHKSFASAISIILVVILSFFIFNDVFIGPYFVLGTGIVVLAVILYNYASE</sequence>
<evidence type="ECO:0000313" key="7">
    <source>
        <dbReference type="Proteomes" id="UP000095283"/>
    </source>
</evidence>
<dbReference type="InterPro" id="IPR007271">
    <property type="entry name" value="Nuc_sug_transpt"/>
</dbReference>
<dbReference type="GO" id="GO:0015165">
    <property type="term" value="F:pyrimidine nucleotide-sugar transmembrane transporter activity"/>
    <property type="evidence" value="ECO:0007669"/>
    <property type="project" value="InterPro"/>
</dbReference>
<feature type="transmembrane region" description="Helical" evidence="6">
    <location>
        <begin position="237"/>
        <end position="257"/>
    </location>
</feature>
<keyword evidence="7" id="KW-1185">Reference proteome</keyword>
<feature type="transmembrane region" description="Helical" evidence="6">
    <location>
        <begin position="269"/>
        <end position="290"/>
    </location>
</feature>
<organism evidence="7 8">
    <name type="scientific">Heterorhabditis bacteriophora</name>
    <name type="common">Entomopathogenic nematode worm</name>
    <dbReference type="NCBI Taxonomy" id="37862"/>
    <lineage>
        <taxon>Eukaryota</taxon>
        <taxon>Metazoa</taxon>
        <taxon>Ecdysozoa</taxon>
        <taxon>Nematoda</taxon>
        <taxon>Chromadorea</taxon>
        <taxon>Rhabditida</taxon>
        <taxon>Rhabditina</taxon>
        <taxon>Rhabditomorpha</taxon>
        <taxon>Strongyloidea</taxon>
        <taxon>Heterorhabditidae</taxon>
        <taxon>Heterorhabditis</taxon>
    </lineage>
</organism>
<evidence type="ECO:0000256" key="5">
    <source>
        <dbReference type="ARBA" id="ARBA00023136"/>
    </source>
</evidence>
<dbReference type="Pfam" id="PF04142">
    <property type="entry name" value="Nuc_sug_transp"/>
    <property type="match status" value="2"/>
</dbReference>
<protein>
    <submittedName>
        <fullName evidence="8">CMP-sialic acid transporter</fullName>
    </submittedName>
</protein>
<evidence type="ECO:0000256" key="3">
    <source>
        <dbReference type="ARBA" id="ARBA00022692"/>
    </source>
</evidence>